<organism evidence="1 2">
    <name type="scientific">Marinigracilibium pacificum</name>
    <dbReference type="NCBI Taxonomy" id="2729599"/>
    <lineage>
        <taxon>Bacteria</taxon>
        <taxon>Pseudomonadati</taxon>
        <taxon>Bacteroidota</taxon>
        <taxon>Cytophagia</taxon>
        <taxon>Cytophagales</taxon>
        <taxon>Flammeovirgaceae</taxon>
        <taxon>Marinigracilibium</taxon>
    </lineage>
</organism>
<dbReference type="SUPFAM" id="SSF54637">
    <property type="entry name" value="Thioesterase/thiol ester dehydrase-isomerase"/>
    <property type="match status" value="1"/>
</dbReference>
<dbReference type="Pfam" id="PF22817">
    <property type="entry name" value="ApeP-like"/>
    <property type="match status" value="1"/>
</dbReference>
<accession>A0A848IU51</accession>
<dbReference type="Proteomes" id="UP000559010">
    <property type="component" value="Unassembled WGS sequence"/>
</dbReference>
<evidence type="ECO:0000313" key="2">
    <source>
        <dbReference type="Proteomes" id="UP000559010"/>
    </source>
</evidence>
<evidence type="ECO:0000313" key="1">
    <source>
        <dbReference type="EMBL" id="NMM47867.1"/>
    </source>
</evidence>
<dbReference type="RefSeq" id="WP_169678821.1">
    <property type="nucleotide sequence ID" value="NZ_JABBNU010000003.1"/>
</dbReference>
<dbReference type="AlphaFoldDB" id="A0A848IU51"/>
<dbReference type="Gene3D" id="3.10.129.10">
    <property type="entry name" value="Hotdog Thioesterase"/>
    <property type="match status" value="1"/>
</dbReference>
<protein>
    <submittedName>
        <fullName evidence="1">Hydroxymyristoyl-ACP dehydratase</fullName>
    </submittedName>
</protein>
<name>A0A848IU51_9BACT</name>
<dbReference type="InterPro" id="IPR016776">
    <property type="entry name" value="ApeP-like_dehydratase"/>
</dbReference>
<proteinExistence type="predicted"/>
<keyword evidence="2" id="KW-1185">Reference proteome</keyword>
<reference evidence="1 2" key="1">
    <citation type="submission" date="2020-04" db="EMBL/GenBank/DDBJ databases">
        <title>Flammeovirgaceae bacterium KN852 isolated from deep sea.</title>
        <authorList>
            <person name="Zhang D.-C."/>
        </authorList>
    </citation>
    <scope>NUCLEOTIDE SEQUENCE [LARGE SCALE GENOMIC DNA]</scope>
    <source>
        <strain evidence="1 2">KN852</strain>
    </source>
</reference>
<gene>
    <name evidence="1" type="ORF">HH304_05605</name>
</gene>
<dbReference type="InterPro" id="IPR029069">
    <property type="entry name" value="HotDog_dom_sf"/>
</dbReference>
<comment type="caution">
    <text evidence="1">The sequence shown here is derived from an EMBL/GenBank/DDBJ whole genome shotgun (WGS) entry which is preliminary data.</text>
</comment>
<sequence>MKAILQGTELFDYIPQRPPFVMVDKLYEKGDNYVVSGLTVSDDNLLFENGSLCEGGIVENIAQTAALFAGVTHKDLGKEVPLGFIAGIKNLKIFNKPLLGTELFTSTTLTNELNNIQIVNGEVKGAAGNLIASCELRIFIKES</sequence>
<dbReference type="EMBL" id="JABBNU010000003">
    <property type="protein sequence ID" value="NMM47867.1"/>
    <property type="molecule type" value="Genomic_DNA"/>
</dbReference>